<gene>
    <name evidence="2" type="ORF">DPRO_1989</name>
</gene>
<feature type="transmembrane region" description="Helical" evidence="1">
    <location>
        <begin position="87"/>
        <end position="104"/>
    </location>
</feature>
<feature type="transmembrane region" description="Helical" evidence="1">
    <location>
        <begin position="116"/>
        <end position="134"/>
    </location>
</feature>
<feature type="transmembrane region" description="Helical" evidence="1">
    <location>
        <begin position="49"/>
        <end position="66"/>
    </location>
</feature>
<sequence length="165" mass="18485">MLRSIHFIVKSIVGAISVYSAGFIIIQAIKGGFDAAHKAMEMPVLTLSPYAIGGLLISLSTLLFYGSNQFKKRMLKLTSGRRTIHNMLDFIRLTVAAVILWLGIKYAVLAHNVSEWWFPLCFTLFCLLSFWFEAAESDLPWEQRNPGYIGKLSGAFLIGIIEIII</sequence>
<dbReference type="KEGG" id="pprf:DPRO_1989"/>
<dbReference type="AlphaFoldDB" id="A0A2C8F8X6"/>
<keyword evidence="1" id="KW-0812">Transmembrane</keyword>
<reference evidence="3" key="1">
    <citation type="submission" date="2017-09" db="EMBL/GenBank/DDBJ databases">
        <authorList>
            <person name="Regsiter A."/>
            <person name="William W."/>
        </authorList>
    </citation>
    <scope>NUCLEOTIDE SEQUENCE [LARGE SCALE GENOMIC DNA]</scope>
    <source>
        <strain evidence="3">500-1</strain>
    </source>
</reference>
<dbReference type="EMBL" id="LT907975">
    <property type="protein sequence ID" value="SOB58892.1"/>
    <property type="molecule type" value="Genomic_DNA"/>
</dbReference>
<protein>
    <submittedName>
        <fullName evidence="2">Uncharacterized protein</fullName>
    </submittedName>
</protein>
<accession>A0A2C8F8X6</accession>
<name>A0A2C8F8X6_9BACT</name>
<evidence type="ECO:0000313" key="2">
    <source>
        <dbReference type="EMBL" id="SOB58892.1"/>
    </source>
</evidence>
<evidence type="ECO:0000313" key="3">
    <source>
        <dbReference type="Proteomes" id="UP000219215"/>
    </source>
</evidence>
<proteinExistence type="predicted"/>
<dbReference type="Proteomes" id="UP000219215">
    <property type="component" value="Chromosome DPRO"/>
</dbReference>
<keyword evidence="1" id="KW-0472">Membrane</keyword>
<keyword evidence="1" id="KW-1133">Transmembrane helix</keyword>
<organism evidence="2 3">
    <name type="scientific">Pseudodesulfovibrio profundus</name>
    <dbReference type="NCBI Taxonomy" id="57320"/>
    <lineage>
        <taxon>Bacteria</taxon>
        <taxon>Pseudomonadati</taxon>
        <taxon>Thermodesulfobacteriota</taxon>
        <taxon>Desulfovibrionia</taxon>
        <taxon>Desulfovibrionales</taxon>
        <taxon>Desulfovibrionaceae</taxon>
    </lineage>
</organism>
<feature type="transmembrane region" description="Helical" evidence="1">
    <location>
        <begin position="7"/>
        <end position="29"/>
    </location>
</feature>
<evidence type="ECO:0000256" key="1">
    <source>
        <dbReference type="SAM" id="Phobius"/>
    </source>
</evidence>
<keyword evidence="3" id="KW-1185">Reference proteome</keyword>